<comment type="caution">
    <text evidence="4">The sequence shown here is derived from an EMBL/GenBank/DDBJ whole genome shotgun (WGS) entry which is preliminary data.</text>
</comment>
<dbReference type="SUPFAM" id="SSF55136">
    <property type="entry name" value="Probable bacterial effector-binding domain"/>
    <property type="match status" value="1"/>
</dbReference>
<feature type="region of interest" description="Disordered" evidence="1">
    <location>
        <begin position="188"/>
        <end position="210"/>
    </location>
</feature>
<evidence type="ECO:0000256" key="1">
    <source>
        <dbReference type="SAM" id="MobiDB-lite"/>
    </source>
</evidence>
<evidence type="ECO:0000313" key="4">
    <source>
        <dbReference type="EMBL" id="OGD72371.1"/>
    </source>
</evidence>
<reference evidence="4 5" key="1">
    <citation type="journal article" date="2016" name="Nat. Commun.">
        <title>Thousands of microbial genomes shed light on interconnected biogeochemical processes in an aquifer system.</title>
        <authorList>
            <person name="Anantharaman K."/>
            <person name="Brown C.T."/>
            <person name="Hug L.A."/>
            <person name="Sharon I."/>
            <person name="Castelle C.J."/>
            <person name="Probst A.J."/>
            <person name="Thomas B.C."/>
            <person name="Singh A."/>
            <person name="Wilkins M.J."/>
            <person name="Karaoz U."/>
            <person name="Brodie E.L."/>
            <person name="Williams K.H."/>
            <person name="Hubbard S.S."/>
            <person name="Banfield J.F."/>
        </authorList>
    </citation>
    <scope>NUCLEOTIDE SEQUENCE [LARGE SCALE GENOMIC DNA]</scope>
</reference>
<evidence type="ECO:0000313" key="5">
    <source>
        <dbReference type="Proteomes" id="UP000177187"/>
    </source>
</evidence>
<dbReference type="AlphaFoldDB" id="A0A1F5EY83"/>
<dbReference type="Proteomes" id="UP000177187">
    <property type="component" value="Unassembled WGS sequence"/>
</dbReference>
<dbReference type="SMART" id="SM00871">
    <property type="entry name" value="AraC_E_bind"/>
    <property type="match status" value="1"/>
</dbReference>
<feature type="chain" id="PRO_5009518432" description="AraC effector-binding domain-containing protein" evidence="2">
    <location>
        <begin position="20"/>
        <end position="210"/>
    </location>
</feature>
<accession>A0A1F5EY83</accession>
<feature type="signal peptide" evidence="2">
    <location>
        <begin position="1"/>
        <end position="19"/>
    </location>
</feature>
<dbReference type="InterPro" id="IPR010499">
    <property type="entry name" value="AraC_E-bd"/>
</dbReference>
<dbReference type="STRING" id="1817816.A2Y64_00015"/>
<protein>
    <recommendedName>
        <fullName evidence="3">AraC effector-binding domain-containing protein</fullName>
    </recommendedName>
</protein>
<dbReference type="EMBL" id="MFAF01000124">
    <property type="protein sequence ID" value="OGD72371.1"/>
    <property type="molecule type" value="Genomic_DNA"/>
</dbReference>
<feature type="compositionally biased region" description="Acidic residues" evidence="1">
    <location>
        <begin position="200"/>
        <end position="210"/>
    </location>
</feature>
<sequence>MQRLLYTALALAFALFLGACEEEKPPEPVEPVEPVEPTVVYEMTELTATPVVFKELTGDYALFGDAVEAGFTALKDAKIECVGDPFGLFFDDPALVSPEELRSEVCFPVAADVKPPKGYAYKVTEPCKAVMTTFKGEFTEENMPDYDALFKYVAEQGLLVAGPVIEVYHWGSEDPAEYVTDIYVPVTEPPAPEAETAETPVEEPVEEPPA</sequence>
<dbReference type="InterPro" id="IPR029442">
    <property type="entry name" value="GyrI-like"/>
</dbReference>
<dbReference type="PROSITE" id="PS51257">
    <property type="entry name" value="PROKAR_LIPOPROTEIN"/>
    <property type="match status" value="1"/>
</dbReference>
<evidence type="ECO:0000259" key="3">
    <source>
        <dbReference type="SMART" id="SM00871"/>
    </source>
</evidence>
<name>A0A1F5EY83_9BACT</name>
<dbReference type="InterPro" id="IPR011256">
    <property type="entry name" value="Reg_factor_effector_dom_sf"/>
</dbReference>
<evidence type="ECO:0000256" key="2">
    <source>
        <dbReference type="SAM" id="SignalP"/>
    </source>
</evidence>
<keyword evidence="2" id="KW-0732">Signal</keyword>
<organism evidence="4 5">
    <name type="scientific">Candidatus Coatesbacteria bacterium RBG_13_66_14</name>
    <dbReference type="NCBI Taxonomy" id="1817816"/>
    <lineage>
        <taxon>Bacteria</taxon>
        <taxon>Candidatus Coatesiibacteriota</taxon>
    </lineage>
</organism>
<proteinExistence type="predicted"/>
<dbReference type="Gene3D" id="3.20.80.10">
    <property type="entry name" value="Regulatory factor, effector binding domain"/>
    <property type="match status" value="1"/>
</dbReference>
<feature type="domain" description="AraC effector-binding" evidence="3">
    <location>
        <begin position="39"/>
        <end position="187"/>
    </location>
</feature>
<gene>
    <name evidence="4" type="ORF">A2Y64_00015</name>
</gene>
<dbReference type="Pfam" id="PF06445">
    <property type="entry name" value="GyrI-like"/>
    <property type="match status" value="1"/>
</dbReference>